<dbReference type="Proteomes" id="UP000260758">
    <property type="component" value="Unassembled WGS sequence"/>
</dbReference>
<gene>
    <name evidence="1" type="ORF">DXB99_02190</name>
</gene>
<protein>
    <submittedName>
        <fullName evidence="1">Uncharacterized protein</fullName>
    </submittedName>
</protein>
<proteinExistence type="predicted"/>
<dbReference type="AlphaFoldDB" id="A0A3E4YKR6"/>
<evidence type="ECO:0000313" key="2">
    <source>
        <dbReference type="Proteomes" id="UP000260758"/>
    </source>
</evidence>
<name>A0A3E4YKR6_9FIRM</name>
<accession>A0A3E4YKR6</accession>
<sequence length="130" mass="14976">MNYPNLELLDYKTRLLLKQDEKFIKATEKVKLNNRFSITAMSVGLEAKLFMQTWGNTGCGIDIDNSGYPCMVGNAITDAYTVVFYESISKQYFVYFNSQLAYVITKANKNFLNDLHNDRLLSVSEARKKY</sequence>
<evidence type="ECO:0000313" key="1">
    <source>
        <dbReference type="EMBL" id="RGM75356.1"/>
    </source>
</evidence>
<organism evidence="1 2">
    <name type="scientific">Agathobacter rectalis</name>
    <dbReference type="NCBI Taxonomy" id="39491"/>
    <lineage>
        <taxon>Bacteria</taxon>
        <taxon>Bacillati</taxon>
        <taxon>Bacillota</taxon>
        <taxon>Clostridia</taxon>
        <taxon>Lachnospirales</taxon>
        <taxon>Lachnospiraceae</taxon>
        <taxon>Agathobacter</taxon>
    </lineage>
</organism>
<dbReference type="RefSeq" id="WP_117718114.1">
    <property type="nucleotide sequence ID" value="NZ_QSTP01000001.1"/>
</dbReference>
<comment type="caution">
    <text evidence="1">The sequence shown here is derived from an EMBL/GenBank/DDBJ whole genome shotgun (WGS) entry which is preliminary data.</text>
</comment>
<dbReference type="EMBL" id="QSTP01000001">
    <property type="protein sequence ID" value="RGM75356.1"/>
    <property type="molecule type" value="Genomic_DNA"/>
</dbReference>
<reference evidence="1 2" key="1">
    <citation type="submission" date="2018-08" db="EMBL/GenBank/DDBJ databases">
        <title>A genome reference for cultivated species of the human gut microbiota.</title>
        <authorList>
            <person name="Zou Y."/>
            <person name="Xue W."/>
            <person name="Luo G."/>
        </authorList>
    </citation>
    <scope>NUCLEOTIDE SEQUENCE [LARGE SCALE GENOMIC DNA]</scope>
    <source>
        <strain evidence="1 2">OM07-13</strain>
    </source>
</reference>